<evidence type="ECO:0000313" key="1">
    <source>
        <dbReference type="EMBL" id="QGZ91061.1"/>
    </source>
</evidence>
<protein>
    <submittedName>
        <fullName evidence="1">UPF0175 family protein</fullName>
    </submittedName>
</protein>
<dbReference type="Proteomes" id="UP000438345">
    <property type="component" value="Chromosome"/>
</dbReference>
<organism evidence="1 2">
    <name type="scientific">Microcystis aeruginosa FD4</name>
    <dbReference type="NCBI Taxonomy" id="2686288"/>
    <lineage>
        <taxon>Bacteria</taxon>
        <taxon>Bacillati</taxon>
        <taxon>Cyanobacteriota</taxon>
        <taxon>Cyanophyceae</taxon>
        <taxon>Oscillatoriophycideae</taxon>
        <taxon>Chroococcales</taxon>
        <taxon>Microcystaceae</taxon>
        <taxon>Microcystis</taxon>
    </lineage>
</organism>
<dbReference type="EMBL" id="CP046973">
    <property type="protein sequence ID" value="QGZ91061.1"/>
    <property type="molecule type" value="Genomic_DNA"/>
</dbReference>
<name>A0A857D5Z6_MICAE</name>
<dbReference type="Pfam" id="PF03683">
    <property type="entry name" value="UPF0175"/>
    <property type="match status" value="1"/>
</dbReference>
<gene>
    <name evidence="1" type="ORF">GQR42_17660</name>
</gene>
<proteinExistence type="predicted"/>
<reference evidence="1 2" key="1">
    <citation type="submission" date="2019-12" db="EMBL/GenBank/DDBJ databases">
        <title>Complete genome sequence of Microcystis aeruginosa strain FD4.</title>
        <authorList>
            <person name="Urakawa H."/>
        </authorList>
    </citation>
    <scope>NUCLEOTIDE SEQUENCE [LARGE SCALE GENOMIC DNA]</scope>
    <source>
        <strain evidence="1 2">FD4</strain>
    </source>
</reference>
<evidence type="ECO:0000313" key="2">
    <source>
        <dbReference type="Proteomes" id="UP000438345"/>
    </source>
</evidence>
<dbReference type="AlphaFoldDB" id="A0A857D5Z6"/>
<sequence>MSIVISNEMIQATGKTENLLKLDLAIIMFKDYHISSAKAADFAGLSLIEFRQELAKRDICVNYDVADFQLELQTLNRLGDL</sequence>
<dbReference type="InterPro" id="IPR005368">
    <property type="entry name" value="UPF0175"/>
</dbReference>
<dbReference type="RefSeq" id="WP_158200937.1">
    <property type="nucleotide sequence ID" value="NZ_CP046973.1"/>
</dbReference>
<accession>A0A857D5Z6</accession>